<dbReference type="SUPFAM" id="SSF52540">
    <property type="entry name" value="P-loop containing nucleoside triphosphate hydrolases"/>
    <property type="match status" value="1"/>
</dbReference>
<dbReference type="GO" id="GO:0005524">
    <property type="term" value="F:ATP binding"/>
    <property type="evidence" value="ECO:0007669"/>
    <property type="project" value="UniProtKB-KW"/>
</dbReference>
<dbReference type="InterPro" id="IPR017871">
    <property type="entry name" value="ABC_transporter-like_CS"/>
</dbReference>
<dbReference type="Gene3D" id="3.40.50.300">
    <property type="entry name" value="P-loop containing nucleotide triphosphate hydrolases"/>
    <property type="match status" value="1"/>
</dbReference>
<dbReference type="PANTHER" id="PTHR43553:SF24">
    <property type="entry name" value="ENERGY-COUPLING FACTOR TRANSPORTER ATP-BINDING PROTEIN ECFA1"/>
    <property type="match status" value="1"/>
</dbReference>
<feature type="domain" description="ABC transporter" evidence="5">
    <location>
        <begin position="4"/>
        <end position="215"/>
    </location>
</feature>
<dbReference type="InterPro" id="IPR003593">
    <property type="entry name" value="AAA+_ATPase"/>
</dbReference>
<dbReference type="CDD" id="cd03225">
    <property type="entry name" value="ABC_cobalt_CbiO_domain1"/>
    <property type="match status" value="1"/>
</dbReference>
<evidence type="ECO:0000313" key="7">
    <source>
        <dbReference type="Proteomes" id="UP000305888"/>
    </source>
</evidence>
<accession>A0A5B8FYF8</accession>
<evidence type="ECO:0000259" key="5">
    <source>
        <dbReference type="PROSITE" id="PS50893"/>
    </source>
</evidence>
<evidence type="ECO:0000256" key="3">
    <source>
        <dbReference type="ARBA" id="ARBA00022741"/>
    </source>
</evidence>
<evidence type="ECO:0000256" key="4">
    <source>
        <dbReference type="ARBA" id="ARBA00022840"/>
    </source>
</evidence>
<dbReference type="PROSITE" id="PS50893">
    <property type="entry name" value="ABC_TRANSPORTER_2"/>
    <property type="match status" value="1"/>
</dbReference>
<dbReference type="GO" id="GO:0042626">
    <property type="term" value="F:ATPase-coupled transmembrane transporter activity"/>
    <property type="evidence" value="ECO:0007669"/>
    <property type="project" value="TreeGrafter"/>
</dbReference>
<dbReference type="KEGG" id="ppru:FDP22_18905"/>
<reference evidence="6 7" key="1">
    <citation type="submission" date="2019-06" db="EMBL/GenBank/DDBJ databases">
        <title>Genome sequence of Rhodobacteraceae bacterium D4M1.</title>
        <authorList>
            <person name="Cao J."/>
        </authorList>
    </citation>
    <scope>NUCLEOTIDE SEQUENCE [LARGE SCALE GENOMIC DNA]</scope>
    <source>
        <strain evidence="6 7">D4M1</strain>
        <plasmid evidence="7">pd4m1a</plasmid>
    </source>
</reference>
<dbReference type="Pfam" id="PF00005">
    <property type="entry name" value="ABC_tran"/>
    <property type="match status" value="1"/>
</dbReference>
<sequence length="215" mass="22766">MSLLALEAVTVLRDARPVLREVSMALGPGERLAITGGNGAGKSTLLRTLIGLERPRAGRVLAFGAERRDEAGFREVRRRVGLLFQDADDQLFSPTVLEDVAFGPLNLGLSRGAAEAVARQRLEAFGIGGLGARLTHRLSGGEKRLVALAAVLAMDPEVLLLDEPTNALDEAHAAQMAGLLDTLGCAMILVSHDASLVERLATRKLALRDGCLTSV</sequence>
<evidence type="ECO:0000313" key="6">
    <source>
        <dbReference type="EMBL" id="QDL93946.1"/>
    </source>
</evidence>
<dbReference type="PANTHER" id="PTHR43553">
    <property type="entry name" value="HEAVY METAL TRANSPORTER"/>
    <property type="match status" value="1"/>
</dbReference>
<dbReference type="RefSeq" id="WP_138573693.1">
    <property type="nucleotide sequence ID" value="NZ_CP040819.1"/>
</dbReference>
<dbReference type="AlphaFoldDB" id="A0A5B8FYF8"/>
<dbReference type="Proteomes" id="UP000305888">
    <property type="component" value="Plasmid pD4M1A"/>
</dbReference>
<dbReference type="InterPro" id="IPR050095">
    <property type="entry name" value="ECF_ABC_transporter_ATP-bd"/>
</dbReference>
<dbReference type="SMART" id="SM00382">
    <property type="entry name" value="AAA"/>
    <property type="match status" value="1"/>
</dbReference>
<dbReference type="GO" id="GO:0043190">
    <property type="term" value="C:ATP-binding cassette (ABC) transporter complex"/>
    <property type="evidence" value="ECO:0007669"/>
    <property type="project" value="TreeGrafter"/>
</dbReference>
<dbReference type="InterPro" id="IPR015856">
    <property type="entry name" value="ABC_transpr_CbiO/EcfA_su"/>
</dbReference>
<dbReference type="InterPro" id="IPR027417">
    <property type="entry name" value="P-loop_NTPase"/>
</dbReference>
<geneLocation type="plasmid" evidence="7">
    <name>pd4m1a</name>
</geneLocation>
<dbReference type="GO" id="GO:0016887">
    <property type="term" value="F:ATP hydrolysis activity"/>
    <property type="evidence" value="ECO:0007669"/>
    <property type="project" value="InterPro"/>
</dbReference>
<keyword evidence="2" id="KW-0813">Transport</keyword>
<evidence type="ECO:0000256" key="2">
    <source>
        <dbReference type="ARBA" id="ARBA00022448"/>
    </source>
</evidence>
<keyword evidence="4 6" id="KW-0067">ATP-binding</keyword>
<evidence type="ECO:0000256" key="1">
    <source>
        <dbReference type="ARBA" id="ARBA00005417"/>
    </source>
</evidence>
<comment type="similarity">
    <text evidence="1">Belongs to the ABC transporter superfamily.</text>
</comment>
<dbReference type="PROSITE" id="PS00211">
    <property type="entry name" value="ABC_TRANSPORTER_1"/>
    <property type="match status" value="1"/>
</dbReference>
<keyword evidence="6" id="KW-0614">Plasmid</keyword>
<keyword evidence="7" id="KW-1185">Reference proteome</keyword>
<dbReference type="InterPro" id="IPR003439">
    <property type="entry name" value="ABC_transporter-like_ATP-bd"/>
</dbReference>
<keyword evidence="3" id="KW-0547">Nucleotide-binding</keyword>
<dbReference type="EMBL" id="CP040819">
    <property type="protein sequence ID" value="QDL93946.1"/>
    <property type="molecule type" value="Genomic_DNA"/>
</dbReference>
<gene>
    <name evidence="6" type="ORF">FDP22_18905</name>
</gene>
<organism evidence="6 7">
    <name type="scientific">Paroceanicella profunda</name>
    <dbReference type="NCBI Taxonomy" id="2579971"/>
    <lineage>
        <taxon>Bacteria</taxon>
        <taxon>Pseudomonadati</taxon>
        <taxon>Pseudomonadota</taxon>
        <taxon>Alphaproteobacteria</taxon>
        <taxon>Rhodobacterales</taxon>
        <taxon>Paracoccaceae</taxon>
        <taxon>Paroceanicella</taxon>
    </lineage>
</organism>
<dbReference type="OrthoDB" id="9782163at2"/>
<proteinExistence type="inferred from homology"/>
<protein>
    <submittedName>
        <fullName evidence="6">ABC transporter ATP-binding protein</fullName>
    </submittedName>
</protein>
<name>A0A5B8FYF8_9RHOB</name>